<feature type="region of interest" description="Disordered" evidence="11">
    <location>
        <begin position="363"/>
        <end position="387"/>
    </location>
</feature>
<evidence type="ECO:0000256" key="8">
    <source>
        <dbReference type="ARBA" id="ARBA00023096"/>
    </source>
</evidence>
<gene>
    <name evidence="10 12" type="primary">pdxA</name>
    <name evidence="12" type="ORF">GWK36_13585</name>
</gene>
<comment type="catalytic activity">
    <reaction evidence="10">
        <text>4-(phosphooxy)-L-threonine + NAD(+) = 3-amino-2-oxopropyl phosphate + CO2 + NADH</text>
        <dbReference type="Rhea" id="RHEA:32275"/>
        <dbReference type="ChEBI" id="CHEBI:16526"/>
        <dbReference type="ChEBI" id="CHEBI:57279"/>
        <dbReference type="ChEBI" id="CHEBI:57540"/>
        <dbReference type="ChEBI" id="CHEBI:57945"/>
        <dbReference type="ChEBI" id="CHEBI:58452"/>
        <dbReference type="EC" id="1.1.1.262"/>
    </reaction>
</comment>
<keyword evidence="8 10" id="KW-0664">Pyridoxine biosynthesis</keyword>
<feature type="binding site" evidence="10">
    <location>
        <position position="310"/>
    </location>
    <ligand>
        <name>substrate</name>
    </ligand>
</feature>
<comment type="subcellular location">
    <subcellularLocation>
        <location evidence="10">Cytoplasm</location>
    </subcellularLocation>
</comment>
<keyword evidence="5 10" id="KW-0521">NADP</keyword>
<feature type="binding site" evidence="10">
    <location>
        <position position="238"/>
    </location>
    <ligand>
        <name>a divalent metal cation</name>
        <dbReference type="ChEBI" id="CHEBI:60240"/>
        <note>ligand shared between dimeric partners</note>
    </ligand>
</feature>
<dbReference type="Gene3D" id="3.40.718.10">
    <property type="entry name" value="Isopropylmalate Dehydrogenase"/>
    <property type="match status" value="1"/>
</dbReference>
<comment type="miscellaneous">
    <text evidence="10">The active site is located at the dimer interface.</text>
</comment>
<accession>A0A6G7VG66</accession>
<feature type="binding site" evidence="10">
    <location>
        <position position="301"/>
    </location>
    <ligand>
        <name>substrate</name>
    </ligand>
</feature>
<keyword evidence="3 10" id="KW-0862">Zinc</keyword>
<dbReference type="Pfam" id="PF04166">
    <property type="entry name" value="PdxA"/>
    <property type="match status" value="1"/>
</dbReference>
<evidence type="ECO:0000256" key="10">
    <source>
        <dbReference type="HAMAP-Rule" id="MF_00536"/>
    </source>
</evidence>
<evidence type="ECO:0000256" key="6">
    <source>
        <dbReference type="ARBA" id="ARBA00023002"/>
    </source>
</evidence>
<evidence type="ECO:0000256" key="7">
    <source>
        <dbReference type="ARBA" id="ARBA00023027"/>
    </source>
</evidence>
<dbReference type="GO" id="GO:0005737">
    <property type="term" value="C:cytoplasm"/>
    <property type="evidence" value="ECO:0007669"/>
    <property type="project" value="UniProtKB-SubCell"/>
</dbReference>
<dbReference type="GO" id="GO:0008270">
    <property type="term" value="F:zinc ion binding"/>
    <property type="evidence" value="ECO:0007669"/>
    <property type="project" value="UniProtKB-UniRule"/>
</dbReference>
<evidence type="ECO:0000256" key="3">
    <source>
        <dbReference type="ARBA" id="ARBA00022833"/>
    </source>
</evidence>
<evidence type="ECO:0000256" key="11">
    <source>
        <dbReference type="SAM" id="MobiDB-lite"/>
    </source>
</evidence>
<feature type="binding site" evidence="10">
    <location>
        <position position="319"/>
    </location>
    <ligand>
        <name>substrate</name>
    </ligand>
</feature>
<dbReference type="InterPro" id="IPR037510">
    <property type="entry name" value="PdxA"/>
</dbReference>
<dbReference type="Proteomes" id="UP000502699">
    <property type="component" value="Chromosome"/>
</dbReference>
<dbReference type="UniPathway" id="UPA00244">
    <property type="reaction ID" value="UER00312"/>
</dbReference>
<dbReference type="KEGG" id="cjap:GWK36_13585"/>
<evidence type="ECO:0000256" key="4">
    <source>
        <dbReference type="ARBA" id="ARBA00022842"/>
    </source>
</evidence>
<evidence type="ECO:0000256" key="9">
    <source>
        <dbReference type="ARBA" id="ARBA00023285"/>
    </source>
</evidence>
<comment type="subunit">
    <text evidence="10">Homodimer.</text>
</comment>
<keyword evidence="13" id="KW-1185">Reference proteome</keyword>
<dbReference type="EMBL" id="CP048029">
    <property type="protein sequence ID" value="QIK38838.1"/>
    <property type="molecule type" value="Genomic_DNA"/>
</dbReference>
<evidence type="ECO:0000313" key="13">
    <source>
        <dbReference type="Proteomes" id="UP000502699"/>
    </source>
</evidence>
<keyword evidence="4 10" id="KW-0460">Magnesium</keyword>
<keyword evidence="6 10" id="KW-0560">Oxidoreductase</keyword>
<comment type="function">
    <text evidence="10">Catalyzes the NAD(P)-dependent oxidation of 4-(phosphooxy)-L-threonine (HTP) into 2-amino-3-oxo-4-(phosphooxy)butyric acid which spontaneously decarboxylates to form 3-amino-2-oxopropyl phosphate (AHAP).</text>
</comment>
<comment type="similarity">
    <text evidence="10">Belongs to the PdxA family.</text>
</comment>
<keyword evidence="1 10" id="KW-0963">Cytoplasm</keyword>
<dbReference type="SUPFAM" id="SSF53659">
    <property type="entry name" value="Isocitrate/Isopropylmalate dehydrogenase-like"/>
    <property type="match status" value="1"/>
</dbReference>
<feature type="binding site" evidence="10">
    <location>
        <position position="164"/>
    </location>
    <ligand>
        <name>substrate</name>
    </ligand>
</feature>
<organism evidence="12 13">
    <name type="scientific">Caldichromatium japonicum</name>
    <dbReference type="NCBI Taxonomy" id="2699430"/>
    <lineage>
        <taxon>Bacteria</taxon>
        <taxon>Pseudomonadati</taxon>
        <taxon>Pseudomonadota</taxon>
        <taxon>Gammaproteobacteria</taxon>
        <taxon>Chromatiales</taxon>
        <taxon>Chromatiaceae</taxon>
        <taxon>Caldichromatium</taxon>
    </lineage>
</organism>
<dbReference type="NCBIfam" id="TIGR00557">
    <property type="entry name" value="pdxA"/>
    <property type="match status" value="1"/>
</dbReference>
<dbReference type="PANTHER" id="PTHR30004:SF5">
    <property type="entry name" value="4-HYDROXYTHREONINE-4-PHOSPHATE DEHYDROGENASE"/>
    <property type="match status" value="1"/>
</dbReference>
<dbReference type="AlphaFoldDB" id="A0A6G7VG66"/>
<feature type="binding site" evidence="10">
    <location>
        <position position="293"/>
    </location>
    <ligand>
        <name>a divalent metal cation</name>
        <dbReference type="ChEBI" id="CHEBI:60240"/>
        <note>ligand shared between dimeric partners</note>
    </ligand>
</feature>
<evidence type="ECO:0000313" key="12">
    <source>
        <dbReference type="EMBL" id="QIK38838.1"/>
    </source>
</evidence>
<comment type="pathway">
    <text evidence="10">Cofactor biosynthesis; pyridoxine 5'-phosphate biosynthesis; pyridoxine 5'-phosphate from D-erythrose 4-phosphate: step 4/5.</text>
</comment>
<keyword evidence="7 10" id="KW-0520">NAD</keyword>
<dbReference type="GO" id="GO:0051287">
    <property type="term" value="F:NAD binding"/>
    <property type="evidence" value="ECO:0007669"/>
    <property type="project" value="InterPro"/>
</dbReference>
<protein>
    <recommendedName>
        <fullName evidence="10">4-hydroxythreonine-4-phosphate dehydrogenase</fullName>
        <ecNumber evidence="10">1.1.1.262</ecNumber>
    </recommendedName>
    <alternativeName>
        <fullName evidence="10">4-(phosphohydroxy)-L-threonine dehydrogenase</fullName>
    </alternativeName>
</protein>
<proteinExistence type="inferred from homology"/>
<keyword evidence="9 10" id="KW-0170">Cobalt</keyword>
<evidence type="ECO:0000256" key="1">
    <source>
        <dbReference type="ARBA" id="ARBA00022490"/>
    </source>
</evidence>
<comment type="cofactor">
    <cofactor evidence="10">
        <name>Zn(2+)</name>
        <dbReference type="ChEBI" id="CHEBI:29105"/>
    </cofactor>
    <cofactor evidence="10">
        <name>Mg(2+)</name>
        <dbReference type="ChEBI" id="CHEBI:18420"/>
    </cofactor>
    <cofactor evidence="10">
        <name>Co(2+)</name>
        <dbReference type="ChEBI" id="CHEBI:48828"/>
    </cofactor>
    <text evidence="10">Binds 1 divalent metal cation per subunit. Can use ions such as Zn(2+), Mg(2+) or Co(2+).</text>
</comment>
<reference evidence="13" key="1">
    <citation type="submission" date="2020-01" db="EMBL/GenBank/DDBJ databases">
        <title>Caldichromatium gen. nov., sp. nov., a thermophilic purple sulfur bacterium member of the family Chromatiaceae isolated from Nakabusa hot spring, Japan.</title>
        <authorList>
            <person name="Saini M.K."/>
            <person name="Hanada S."/>
            <person name="Tank M."/>
        </authorList>
    </citation>
    <scope>NUCLEOTIDE SEQUENCE [LARGE SCALE GENOMIC DNA]</scope>
    <source>
        <strain evidence="13">No.7</strain>
    </source>
</reference>
<name>A0A6G7VG66_9GAMM</name>
<evidence type="ECO:0000256" key="2">
    <source>
        <dbReference type="ARBA" id="ARBA00022723"/>
    </source>
</evidence>
<dbReference type="GO" id="GO:0008615">
    <property type="term" value="P:pyridoxine biosynthetic process"/>
    <property type="evidence" value="ECO:0007669"/>
    <property type="project" value="UniProtKB-UniRule"/>
</dbReference>
<dbReference type="GO" id="GO:0000287">
    <property type="term" value="F:magnesium ion binding"/>
    <property type="evidence" value="ECO:0007669"/>
    <property type="project" value="UniProtKB-UniRule"/>
</dbReference>
<evidence type="ECO:0000256" key="5">
    <source>
        <dbReference type="ARBA" id="ARBA00022857"/>
    </source>
</evidence>
<sequence length="387" mass="40738">MAASVARRGLYRDPIGAGGGAGMNKAQSPSVLRLAITPGEPAGVGPDLIVRLAAAESAPAELVAIADPELLAERAAHLGLKLGIEPFEPSQPPSPQRAGRLKIWPVPLAHPVEAGRLDPANAPYVLETLKRACAGCLEGRFDALVTGPVHKGIINDAAIPFTGHTEFLAEYCGGEPVMMLAIPGLRVALATTHLPLNQVSAAITRASLARVVDVLHQDLIQRFGIREPRILVCGLNPHAGEGGHLGREEIEVIEPVLAQRRAHGWRLIGPVPADTAFVPPRLQDVDAVLAMYHDQGLPVLKHLGFGHAVNITLGLPIIRTSVDHGTALELAGTDRADLGSLRQALLLACQLVQSSRICSPRVDQNARGAQQEESSPDLGAGETSDAL</sequence>
<dbReference type="GO" id="GO:0050570">
    <property type="term" value="F:4-hydroxythreonine-4-phosphate dehydrogenase activity"/>
    <property type="evidence" value="ECO:0007669"/>
    <property type="project" value="UniProtKB-UniRule"/>
</dbReference>
<feature type="binding site" evidence="10">
    <location>
        <position position="193"/>
    </location>
    <ligand>
        <name>a divalent metal cation</name>
        <dbReference type="ChEBI" id="CHEBI:60240"/>
        <note>ligand shared between dimeric partners</note>
    </ligand>
</feature>
<keyword evidence="2 10" id="KW-0479">Metal-binding</keyword>
<feature type="binding site" evidence="10">
    <location>
        <position position="165"/>
    </location>
    <ligand>
        <name>substrate</name>
    </ligand>
</feature>
<dbReference type="PANTHER" id="PTHR30004">
    <property type="entry name" value="4-HYDROXYTHREONINE-4-PHOSPHATE DEHYDROGENASE"/>
    <property type="match status" value="1"/>
</dbReference>
<dbReference type="InterPro" id="IPR005255">
    <property type="entry name" value="PdxA_fam"/>
</dbReference>
<dbReference type="GO" id="GO:0042823">
    <property type="term" value="P:pyridoxal phosphate biosynthetic process"/>
    <property type="evidence" value="ECO:0007669"/>
    <property type="project" value="UniProtKB-UniRule"/>
</dbReference>
<dbReference type="GO" id="GO:0050897">
    <property type="term" value="F:cobalt ion binding"/>
    <property type="evidence" value="ECO:0007669"/>
    <property type="project" value="UniProtKB-UniRule"/>
</dbReference>
<dbReference type="HAMAP" id="MF_00536">
    <property type="entry name" value="PdxA"/>
    <property type="match status" value="1"/>
</dbReference>
<dbReference type="EC" id="1.1.1.262" evidence="10"/>